<organism evidence="1 2">
    <name type="scientific">Rhizobium lusitanum</name>
    <dbReference type="NCBI Taxonomy" id="293958"/>
    <lineage>
        <taxon>Bacteria</taxon>
        <taxon>Pseudomonadati</taxon>
        <taxon>Pseudomonadota</taxon>
        <taxon>Alphaproteobacteria</taxon>
        <taxon>Hyphomicrobiales</taxon>
        <taxon>Rhizobiaceae</taxon>
        <taxon>Rhizobium/Agrobacterium group</taxon>
        <taxon>Rhizobium</taxon>
    </lineage>
</organism>
<reference evidence="1 2" key="1">
    <citation type="submission" date="2016-08" db="EMBL/GenBank/DDBJ databases">
        <authorList>
            <person name="Seilhamer J.J."/>
        </authorList>
    </citation>
    <scope>NUCLEOTIDE SEQUENCE [LARGE SCALE GENOMIC DNA]</scope>
    <source>
        <strain evidence="1 2">P1-7</strain>
    </source>
</reference>
<proteinExistence type="predicted"/>
<protein>
    <submittedName>
        <fullName evidence="1">Putative transposase</fullName>
    </submittedName>
</protein>
<dbReference type="Proteomes" id="UP000199205">
    <property type="component" value="Unassembled WGS sequence"/>
</dbReference>
<evidence type="ECO:0000313" key="1">
    <source>
        <dbReference type="EMBL" id="SCB36366.1"/>
    </source>
</evidence>
<dbReference type="EMBL" id="FMAF01000009">
    <property type="protein sequence ID" value="SCB36366.1"/>
    <property type="molecule type" value="Genomic_DNA"/>
</dbReference>
<sequence length="53" mass="6172">MPRFKSRGNLQRFDSTHDPIANLFHIPCHDITSSRHRELRAGTMDLWVKITPA</sequence>
<name>A0A1C3W8X7_9HYPH</name>
<gene>
    <name evidence="1" type="ORF">GA0061101_10956</name>
</gene>
<dbReference type="AlphaFoldDB" id="A0A1C3W8X7"/>
<accession>A0A1C3W8X7</accession>
<evidence type="ECO:0000313" key="2">
    <source>
        <dbReference type="Proteomes" id="UP000199205"/>
    </source>
</evidence>